<proteinExistence type="predicted"/>
<accession>A0AB39VIX5</accession>
<dbReference type="KEGG" id="lrug:AB8B22_02670"/>
<gene>
    <name evidence="1" type="ORF">AB8B22_02670</name>
</gene>
<name>A0AB39VIX5_9FUSO</name>
<dbReference type="AlphaFoldDB" id="A0AB39VIX5"/>
<evidence type="ECO:0000313" key="1">
    <source>
        <dbReference type="EMBL" id="XDU67336.1"/>
    </source>
</evidence>
<dbReference type="EMBL" id="CP165644">
    <property type="protein sequence ID" value="XDU67336.1"/>
    <property type="molecule type" value="Genomic_DNA"/>
</dbReference>
<sequence>MEKLEKYIELKEAVETFLKKRNELKKRKDLYEPIKISLLDYLCILNIVIYGEREIFPEELKKEIKDEIRKWSKWGSPEPKDQGFSSYYFYLIESEENDKKKVEEVYQINNQLDELKNKIYKISSEIFEYDIYPF</sequence>
<protein>
    <submittedName>
        <fullName evidence="1">Uncharacterized protein</fullName>
    </submittedName>
</protein>
<organism evidence="1">
    <name type="scientific">Leptotrichia rugosa</name>
    <dbReference type="NCBI Taxonomy" id="3239302"/>
    <lineage>
        <taxon>Bacteria</taxon>
        <taxon>Fusobacteriati</taxon>
        <taxon>Fusobacteriota</taxon>
        <taxon>Fusobacteriia</taxon>
        <taxon>Fusobacteriales</taxon>
        <taxon>Leptotrichiaceae</taxon>
        <taxon>Leptotrichia</taxon>
    </lineage>
</organism>
<dbReference type="RefSeq" id="WP_369711552.1">
    <property type="nucleotide sequence ID" value="NZ_CP165644.1"/>
</dbReference>
<reference evidence="1" key="1">
    <citation type="submission" date="2024-07" db="EMBL/GenBank/DDBJ databases">
        <authorList>
            <person name="Li X.-J."/>
            <person name="Wang X."/>
        </authorList>
    </citation>
    <scope>NUCLEOTIDE SEQUENCE</scope>
    <source>
        <strain evidence="1">HSP-334</strain>
    </source>
</reference>